<feature type="region of interest" description="Disordered" evidence="1">
    <location>
        <begin position="1"/>
        <end position="34"/>
    </location>
</feature>
<feature type="compositionally biased region" description="Pro residues" evidence="1">
    <location>
        <begin position="17"/>
        <end position="33"/>
    </location>
</feature>
<evidence type="ECO:0000256" key="2">
    <source>
        <dbReference type="SAM" id="Phobius"/>
    </source>
</evidence>
<evidence type="ECO:0000256" key="1">
    <source>
        <dbReference type="SAM" id="MobiDB-lite"/>
    </source>
</evidence>
<proteinExistence type="predicted"/>
<keyword evidence="2" id="KW-0472">Membrane</keyword>
<dbReference type="AlphaFoldDB" id="A0A9W7F8F1"/>
<feature type="compositionally biased region" description="Pro residues" evidence="1">
    <location>
        <begin position="1"/>
        <end position="10"/>
    </location>
</feature>
<dbReference type="OrthoDB" id="197138at2759"/>
<gene>
    <name evidence="3" type="ORF">TrLO_g121</name>
</gene>
<accession>A0A9W7F8F1</accession>
<keyword evidence="2" id="KW-1133">Transmembrane helix</keyword>
<protein>
    <submittedName>
        <fullName evidence="3">Uncharacterized protein</fullName>
    </submittedName>
</protein>
<evidence type="ECO:0000313" key="3">
    <source>
        <dbReference type="EMBL" id="GMI04579.1"/>
    </source>
</evidence>
<dbReference type="Proteomes" id="UP001165122">
    <property type="component" value="Unassembled WGS sequence"/>
</dbReference>
<comment type="caution">
    <text evidence="3">The sequence shown here is derived from an EMBL/GenBank/DDBJ whole genome shotgun (WGS) entry which is preliminary data.</text>
</comment>
<feature type="transmembrane region" description="Helical" evidence="2">
    <location>
        <begin position="45"/>
        <end position="62"/>
    </location>
</feature>
<name>A0A9W7F8F1_9STRA</name>
<dbReference type="EMBL" id="BRXW01000075">
    <property type="protein sequence ID" value="GMI04579.1"/>
    <property type="molecule type" value="Genomic_DNA"/>
</dbReference>
<keyword evidence="2" id="KW-0812">Transmembrane</keyword>
<keyword evidence="4" id="KW-1185">Reference proteome</keyword>
<organism evidence="3 4">
    <name type="scientific">Triparma laevis f. longispina</name>
    <dbReference type="NCBI Taxonomy" id="1714387"/>
    <lineage>
        <taxon>Eukaryota</taxon>
        <taxon>Sar</taxon>
        <taxon>Stramenopiles</taxon>
        <taxon>Ochrophyta</taxon>
        <taxon>Bolidophyceae</taxon>
        <taxon>Parmales</taxon>
        <taxon>Triparmaceae</taxon>
        <taxon>Triparma</taxon>
    </lineage>
</organism>
<evidence type="ECO:0000313" key="4">
    <source>
        <dbReference type="Proteomes" id="UP001165122"/>
    </source>
</evidence>
<reference evidence="4" key="1">
    <citation type="journal article" date="2023" name="Commun. Biol.">
        <title>Genome analysis of Parmales, the sister group of diatoms, reveals the evolutionary specialization of diatoms from phago-mixotrophs to photoautotrophs.</title>
        <authorList>
            <person name="Ban H."/>
            <person name="Sato S."/>
            <person name="Yoshikawa S."/>
            <person name="Yamada K."/>
            <person name="Nakamura Y."/>
            <person name="Ichinomiya M."/>
            <person name="Sato N."/>
            <person name="Blanc-Mathieu R."/>
            <person name="Endo H."/>
            <person name="Kuwata A."/>
            <person name="Ogata H."/>
        </authorList>
    </citation>
    <scope>NUCLEOTIDE SEQUENCE [LARGE SCALE GENOMIC DNA]</scope>
    <source>
        <strain evidence="4">NIES 3700</strain>
    </source>
</reference>
<sequence length="305" mass="34292">MSPMNDPPLTPFKVSTPAPPSPPPPPPPQPKPFDPADLINNHIQIYRSAVTITIAGLVIFALRKTPPFTRPRSLPSIPSYDFYNRRFLRGRLVSLAESKLSDGTKQTPICFNLVTQSPIERFPFLNVLGIFNFLHRLTTPLVVELRNVSWPNDVGFGMVDDSWLQQFVATKPSVSVQLISRRISAKDNQKQAAVGDVHWRPFSFPHLQKKDLAESLVSYGRAVPAATGVDSHPIINGVEFEMNLDGSKEVDILKADVQRMRALNKMEDEARKNQRGCWSGVYVEEEPVTECVLGFIKTIFSRFRK</sequence>